<reference evidence="1" key="1">
    <citation type="journal article" date="2014" name="Nat. Commun.">
        <title>The tobacco genome sequence and its comparison with those of tomato and potato.</title>
        <authorList>
            <person name="Sierro N."/>
            <person name="Battey J.N."/>
            <person name="Ouadi S."/>
            <person name="Bakaher N."/>
            <person name="Bovet L."/>
            <person name="Willig A."/>
            <person name="Goepfert S."/>
            <person name="Peitsch M.C."/>
            <person name="Ivanov N.V."/>
        </authorList>
    </citation>
    <scope>NUCLEOTIDE SEQUENCE [LARGE SCALE GENOMIC DNA]</scope>
</reference>
<organism evidence="1 2">
    <name type="scientific">Nicotiana tabacum</name>
    <name type="common">Common tobacco</name>
    <dbReference type="NCBI Taxonomy" id="4097"/>
    <lineage>
        <taxon>Eukaryota</taxon>
        <taxon>Viridiplantae</taxon>
        <taxon>Streptophyta</taxon>
        <taxon>Embryophyta</taxon>
        <taxon>Tracheophyta</taxon>
        <taxon>Spermatophyta</taxon>
        <taxon>Magnoliopsida</taxon>
        <taxon>eudicotyledons</taxon>
        <taxon>Gunneridae</taxon>
        <taxon>Pentapetalae</taxon>
        <taxon>asterids</taxon>
        <taxon>lamiids</taxon>
        <taxon>Solanales</taxon>
        <taxon>Solanaceae</taxon>
        <taxon>Nicotianoideae</taxon>
        <taxon>Nicotianeae</taxon>
        <taxon>Nicotiana</taxon>
    </lineage>
</organism>
<name>A0AC58U3T6_TOBAC</name>
<evidence type="ECO:0000313" key="2">
    <source>
        <dbReference type="RefSeq" id="XP_075104151.1"/>
    </source>
</evidence>
<evidence type="ECO:0000313" key="1">
    <source>
        <dbReference type="Proteomes" id="UP000790787"/>
    </source>
</evidence>
<dbReference type="Proteomes" id="UP000790787">
    <property type="component" value="Chromosome 3"/>
</dbReference>
<protein>
    <submittedName>
        <fullName evidence="2">Uncharacterized protein LOC142178470</fullName>
    </submittedName>
</protein>
<sequence length="973" mass="109518">MDDERMNSSNQSDGFTIFTLDPLHPLYIHPSDSPDTHLVSPSFDGTGFVAWRKSMLVSLSAKNKLALIDGRQSKPPDNSPYYSCWERCNDMVIAWITNTLSRDIATSVLGYDTAKEIWFDLNERFDQSNGSKFIQIQREIGIISQGTLDIASYFTKFRSLWDELQTAYVSPTCSCGDLPKFLDEMKLFWFLVGLNESYNTVKSNILMISPLPSVSKAYSMLQHDERQRETSLALSFSSDSVSFSASSIPSTHSQNHGGKIPFNQKIHLESKKPRQPIMCRYCKKPGHTIEKCYKLHGFPSDFKFTKNKRSTSYVQAEDTNSTPLTSFIDKPSPVNHGFTTEQYQYLLTLLKQSHISSGISSDSHSGDNHAYAHFAGLFCSSVVRSVDFHACASSQLTVDTWILDSEATNHMTPHKYLLHNRQPLTRPYLITLPNGYKVKVVSTGSLQLRSDIVLHNVLLGPSLKRPLGIGKADNGLYFLNLDDRPLVSSFPIDVSYTNHFHTLVQTFRSDNAFELGSSLESRSFFSSQGILYQTTIPHTPQQNSVVERKHKHFLETSRALLFQSNLPTKFWGECVLTSTYLINRFPSTVLNNISPFEKLYGHSPSYDHLRSFGYLCFATSPKHSRDKFQSRAIPSIFLGYPCGKKGYKLLNMSSQSIFYSRYVVFYEYVFPLSTNSSTISLPSHPSFVDVTHHHTPHVPSHYVFPPIPPNPISSLVSVPPDDSSPSPPSVVLDSLPFSVPAPSPSNPPRSDLSLRRSLRVPHPPPHLAHYVCFAPKSDGSVERYKARLVIKGDTQKEGIDYNETFSLVVKFTTIKCLLSLAIKRNWTVYQLDVNNAFLHGNLHEEVYMKIPPGLQVSSTGSSSFPLVCKLKKSLYGLKQVSRQWSSKLSEALSTRGYISSMNDYSLFTMSISTSLTALAIYVDDILLAGDDVVELESVKPFLNQQFKIKDLGTIHYFLGLEVTQCPERYIISQ</sequence>
<reference evidence="2" key="2">
    <citation type="submission" date="2025-08" db="UniProtKB">
        <authorList>
            <consortium name="RefSeq"/>
        </authorList>
    </citation>
    <scope>IDENTIFICATION</scope>
    <source>
        <tissue evidence="2">Leaf</tissue>
    </source>
</reference>
<dbReference type="RefSeq" id="XP_075104151.1">
    <property type="nucleotide sequence ID" value="XM_075248050.1"/>
</dbReference>
<gene>
    <name evidence="2" type="primary">LOC142178470</name>
</gene>
<proteinExistence type="predicted"/>
<keyword evidence="1" id="KW-1185">Reference proteome</keyword>
<accession>A0AC58U3T6</accession>